<name>A0A182WQC1_9DIPT</name>
<evidence type="ECO:0000313" key="2">
    <source>
        <dbReference type="Proteomes" id="UP000075920"/>
    </source>
</evidence>
<accession>A0A182WQC1</accession>
<protein>
    <submittedName>
        <fullName evidence="1">Uncharacterized protein</fullName>
    </submittedName>
</protein>
<keyword evidence="2" id="KW-1185">Reference proteome</keyword>
<dbReference type="EnsemblMetazoa" id="AMIN014846-RA">
    <property type="protein sequence ID" value="AMIN014846-PA"/>
    <property type="gene ID" value="AMIN014846"/>
</dbReference>
<reference evidence="2" key="1">
    <citation type="submission" date="2013-03" db="EMBL/GenBank/DDBJ databases">
        <title>The Genome Sequence of Anopheles minimus MINIMUS1.</title>
        <authorList>
            <consortium name="The Broad Institute Genomics Platform"/>
            <person name="Neafsey D.E."/>
            <person name="Walton C."/>
            <person name="Walker B."/>
            <person name="Young S.K."/>
            <person name="Zeng Q."/>
            <person name="Gargeya S."/>
            <person name="Fitzgerald M."/>
            <person name="Haas B."/>
            <person name="Abouelleil A."/>
            <person name="Allen A.W."/>
            <person name="Alvarado L."/>
            <person name="Arachchi H.M."/>
            <person name="Berlin A.M."/>
            <person name="Chapman S.B."/>
            <person name="Gainer-Dewar J."/>
            <person name="Goldberg J."/>
            <person name="Griggs A."/>
            <person name="Gujja S."/>
            <person name="Hansen M."/>
            <person name="Howarth C."/>
            <person name="Imamovic A."/>
            <person name="Ireland A."/>
            <person name="Larimer J."/>
            <person name="McCowan C."/>
            <person name="Murphy C."/>
            <person name="Pearson M."/>
            <person name="Poon T.W."/>
            <person name="Priest M."/>
            <person name="Roberts A."/>
            <person name="Saif S."/>
            <person name="Shea T."/>
            <person name="Sisk P."/>
            <person name="Sykes S."/>
            <person name="Wortman J."/>
            <person name="Nusbaum C."/>
            <person name="Birren B."/>
        </authorList>
    </citation>
    <scope>NUCLEOTIDE SEQUENCE [LARGE SCALE GENOMIC DNA]</scope>
    <source>
        <strain evidence="2">MINIMUS1</strain>
    </source>
</reference>
<proteinExistence type="predicted"/>
<organism evidence="1 2">
    <name type="scientific">Anopheles minimus</name>
    <dbReference type="NCBI Taxonomy" id="112268"/>
    <lineage>
        <taxon>Eukaryota</taxon>
        <taxon>Metazoa</taxon>
        <taxon>Ecdysozoa</taxon>
        <taxon>Arthropoda</taxon>
        <taxon>Hexapoda</taxon>
        <taxon>Insecta</taxon>
        <taxon>Pterygota</taxon>
        <taxon>Neoptera</taxon>
        <taxon>Endopterygota</taxon>
        <taxon>Diptera</taxon>
        <taxon>Nematocera</taxon>
        <taxon>Culicoidea</taxon>
        <taxon>Culicidae</taxon>
        <taxon>Anophelinae</taxon>
        <taxon>Anopheles</taxon>
    </lineage>
</organism>
<reference evidence="1" key="2">
    <citation type="submission" date="2020-05" db="UniProtKB">
        <authorList>
            <consortium name="EnsemblMetazoa"/>
        </authorList>
    </citation>
    <scope>IDENTIFICATION</scope>
    <source>
        <strain evidence="1">MINIMUS1</strain>
    </source>
</reference>
<dbReference type="AlphaFoldDB" id="A0A182WQC1"/>
<evidence type="ECO:0000313" key="1">
    <source>
        <dbReference type="EnsemblMetazoa" id="AMIN014846-PA"/>
    </source>
</evidence>
<sequence length="149" mass="17344">MGTTYISMDTSKNFEVVICNSNSEADEDIALYLTEKTLIRNGKEFLENTANHGEIPVVALLSCAAFRRQPTKYLSDVLGQLKRLNCTLVLLVSPKLYEEKHMKEEIKKFVQEKENQEGYRNKVILIKDKDWERNEEQFNEIAKTIRKQI</sequence>
<dbReference type="VEuPathDB" id="VectorBase:AMIN014846"/>
<dbReference type="Proteomes" id="UP000075920">
    <property type="component" value="Unassembled WGS sequence"/>
</dbReference>